<evidence type="ECO:0000313" key="2">
    <source>
        <dbReference type="EMBL" id="KAK4305155.1"/>
    </source>
</evidence>
<proteinExistence type="predicted"/>
<dbReference type="AlphaFoldDB" id="A0AAE1PDC1"/>
<name>A0AAE1PDC1_9EUCA</name>
<dbReference type="EMBL" id="JAWZYT010002323">
    <property type="protein sequence ID" value="KAK4305155.1"/>
    <property type="molecule type" value="Genomic_DNA"/>
</dbReference>
<gene>
    <name evidence="2" type="ORF">Pmani_022940</name>
</gene>
<reference evidence="2" key="1">
    <citation type="submission" date="2023-11" db="EMBL/GenBank/DDBJ databases">
        <title>Genome assemblies of two species of porcelain crab, Petrolisthes cinctipes and Petrolisthes manimaculis (Anomura: Porcellanidae).</title>
        <authorList>
            <person name="Angst P."/>
        </authorList>
    </citation>
    <scope>NUCLEOTIDE SEQUENCE</scope>
    <source>
        <strain evidence="2">PB745_02</strain>
        <tissue evidence="2">Gill</tissue>
    </source>
</reference>
<comment type="caution">
    <text evidence="2">The sequence shown here is derived from an EMBL/GenBank/DDBJ whole genome shotgun (WGS) entry which is preliminary data.</text>
</comment>
<evidence type="ECO:0000313" key="3">
    <source>
        <dbReference type="Proteomes" id="UP001292094"/>
    </source>
</evidence>
<keyword evidence="3" id="KW-1185">Reference proteome</keyword>
<accession>A0AAE1PDC1</accession>
<dbReference type="Proteomes" id="UP001292094">
    <property type="component" value="Unassembled WGS sequence"/>
</dbReference>
<evidence type="ECO:0000256" key="1">
    <source>
        <dbReference type="SAM" id="MobiDB-lite"/>
    </source>
</evidence>
<sequence length="157" mass="16553">MARHQPASQPTSQPTSQPASQPASQPTNQLANQPASQPASQPANQPASQPASQPTSQPASQPASQPTRITVKTHSSLGNSRISRLMVDSSTPGIYEGNFSKQQEAGGKIVASSLTVYRGISERSEDGQEYPVGTLGTRGENNALHTIINRLFGCSFL</sequence>
<protein>
    <submittedName>
        <fullName evidence="2">Uncharacterized protein</fullName>
    </submittedName>
</protein>
<feature type="region of interest" description="Disordered" evidence="1">
    <location>
        <begin position="1"/>
        <end position="83"/>
    </location>
</feature>
<organism evidence="2 3">
    <name type="scientific">Petrolisthes manimaculis</name>
    <dbReference type="NCBI Taxonomy" id="1843537"/>
    <lineage>
        <taxon>Eukaryota</taxon>
        <taxon>Metazoa</taxon>
        <taxon>Ecdysozoa</taxon>
        <taxon>Arthropoda</taxon>
        <taxon>Crustacea</taxon>
        <taxon>Multicrustacea</taxon>
        <taxon>Malacostraca</taxon>
        <taxon>Eumalacostraca</taxon>
        <taxon>Eucarida</taxon>
        <taxon>Decapoda</taxon>
        <taxon>Pleocyemata</taxon>
        <taxon>Anomura</taxon>
        <taxon>Galatheoidea</taxon>
        <taxon>Porcellanidae</taxon>
        <taxon>Petrolisthes</taxon>
    </lineage>
</organism>